<dbReference type="SUPFAM" id="SSF54001">
    <property type="entry name" value="Cysteine proteinases"/>
    <property type="match status" value="1"/>
</dbReference>
<keyword evidence="3" id="KW-1185">Reference proteome</keyword>
<accession>A0A1I8FAH5</accession>
<evidence type="ECO:0000256" key="1">
    <source>
        <dbReference type="SAM" id="MobiDB-lite"/>
    </source>
</evidence>
<evidence type="ECO:0000313" key="4">
    <source>
        <dbReference type="WBParaSite" id="maker-unitig_25443-snap-gene-0.2-mRNA-1"/>
    </source>
</evidence>
<dbReference type="GO" id="GO:0006508">
    <property type="term" value="P:proteolysis"/>
    <property type="evidence" value="ECO:0007669"/>
    <property type="project" value="InterPro"/>
</dbReference>
<evidence type="ECO:0000259" key="2">
    <source>
        <dbReference type="Pfam" id="PF00112"/>
    </source>
</evidence>
<feature type="domain" description="Peptidase C1A papain C-terminal" evidence="2">
    <location>
        <begin position="94"/>
        <end position="132"/>
    </location>
</feature>
<dbReference type="InterPro" id="IPR038765">
    <property type="entry name" value="Papain-like_cys_pep_sf"/>
</dbReference>
<organism evidence="3 4">
    <name type="scientific">Macrostomum lignano</name>
    <dbReference type="NCBI Taxonomy" id="282301"/>
    <lineage>
        <taxon>Eukaryota</taxon>
        <taxon>Metazoa</taxon>
        <taxon>Spiralia</taxon>
        <taxon>Lophotrochozoa</taxon>
        <taxon>Platyhelminthes</taxon>
        <taxon>Rhabditophora</taxon>
        <taxon>Macrostomorpha</taxon>
        <taxon>Macrostomida</taxon>
        <taxon>Macrostomidae</taxon>
        <taxon>Macrostomum</taxon>
    </lineage>
</organism>
<feature type="compositionally biased region" description="Low complexity" evidence="1">
    <location>
        <begin position="18"/>
        <end position="35"/>
    </location>
</feature>
<feature type="region of interest" description="Disordered" evidence="1">
    <location>
        <begin position="254"/>
        <end position="282"/>
    </location>
</feature>
<dbReference type="Pfam" id="PF00112">
    <property type="entry name" value="Peptidase_C1"/>
    <property type="match status" value="1"/>
</dbReference>
<dbReference type="WBParaSite" id="maker-unitig_25443-snap-gene-0.2-mRNA-1">
    <property type="protein sequence ID" value="maker-unitig_25443-snap-gene-0.2-mRNA-1"/>
    <property type="gene ID" value="maker-unitig_25443-snap-gene-0.2"/>
</dbReference>
<proteinExistence type="predicted"/>
<protein>
    <submittedName>
        <fullName evidence="4">Pept_C1 domain-containing protein</fullName>
    </submittedName>
</protein>
<reference evidence="4" key="1">
    <citation type="submission" date="2016-11" db="UniProtKB">
        <authorList>
            <consortium name="WormBaseParasite"/>
        </authorList>
    </citation>
    <scope>IDENTIFICATION</scope>
</reference>
<dbReference type="Gene3D" id="3.90.70.10">
    <property type="entry name" value="Cysteine proteinases"/>
    <property type="match status" value="1"/>
</dbReference>
<dbReference type="Proteomes" id="UP000095280">
    <property type="component" value="Unplaced"/>
</dbReference>
<dbReference type="GO" id="GO:0008234">
    <property type="term" value="F:cysteine-type peptidase activity"/>
    <property type="evidence" value="ECO:0007669"/>
    <property type="project" value="InterPro"/>
</dbReference>
<sequence>MKKGLRLTRCSNRAMLATARRCSPTSPRRSSAAATVAQMGPEPPPRGGRRAHPGRSATSFDWREIGRPAGPSAPPATLRASGSSARRSWSICPRQQLVDCDKVDEGCNGGLPSQAYKEIERMGGLMKGGQRPEVPVPTRGKVAVYINSSVAISKDEKAMARLAGAERARSSIGHQRQRHAVLPERHFASLENLLQPEPPGPRSPYCWIWHEGHRAVLDHQELLGHQLGPTRATTLVYRGDGTCGLNQMCTSAQMKQSRSRRYQKADGGASSGGGLRMSWQPP</sequence>
<dbReference type="AlphaFoldDB" id="A0A1I8FAH5"/>
<name>A0A1I8FAH5_9PLAT</name>
<evidence type="ECO:0000313" key="3">
    <source>
        <dbReference type="Proteomes" id="UP000095280"/>
    </source>
</evidence>
<feature type="region of interest" description="Disordered" evidence="1">
    <location>
        <begin position="18"/>
        <end position="82"/>
    </location>
</feature>
<dbReference type="InterPro" id="IPR000668">
    <property type="entry name" value="Peptidase_C1A_C"/>
</dbReference>